<evidence type="ECO:0000313" key="8">
    <source>
        <dbReference type="EMBL" id="OJG46199.1"/>
    </source>
</evidence>
<keyword evidence="9" id="KW-1185">Reference proteome</keyword>
<keyword evidence="5 6" id="KW-0472">Membrane</keyword>
<evidence type="ECO:0000256" key="3">
    <source>
        <dbReference type="ARBA" id="ARBA00022692"/>
    </source>
</evidence>
<dbReference type="Pfam" id="PF07690">
    <property type="entry name" value="MFS_1"/>
    <property type="match status" value="1"/>
</dbReference>
<dbReference type="InterPro" id="IPR036259">
    <property type="entry name" value="MFS_trans_sf"/>
</dbReference>
<accession>A0A1L8TPE4</accession>
<evidence type="ECO:0000256" key="5">
    <source>
        <dbReference type="ARBA" id="ARBA00023136"/>
    </source>
</evidence>
<evidence type="ECO:0000259" key="7">
    <source>
        <dbReference type="PROSITE" id="PS50850"/>
    </source>
</evidence>
<evidence type="ECO:0000256" key="4">
    <source>
        <dbReference type="ARBA" id="ARBA00022989"/>
    </source>
</evidence>
<keyword evidence="2" id="KW-0813">Transport</keyword>
<evidence type="ECO:0000313" key="9">
    <source>
        <dbReference type="Proteomes" id="UP000182077"/>
    </source>
</evidence>
<comment type="caution">
    <text evidence="8">The sequence shown here is derived from an EMBL/GenBank/DDBJ whole genome shotgun (WGS) entry which is preliminary data.</text>
</comment>
<feature type="transmembrane region" description="Helical" evidence="6">
    <location>
        <begin position="41"/>
        <end position="62"/>
    </location>
</feature>
<evidence type="ECO:0000256" key="6">
    <source>
        <dbReference type="SAM" id="Phobius"/>
    </source>
</evidence>
<dbReference type="GO" id="GO:0022857">
    <property type="term" value="F:transmembrane transporter activity"/>
    <property type="evidence" value="ECO:0007669"/>
    <property type="project" value="InterPro"/>
</dbReference>
<keyword evidence="4 6" id="KW-1133">Transmembrane helix</keyword>
<dbReference type="PANTHER" id="PTHR23523:SF2">
    <property type="entry name" value="2-NITROIMIDAZOLE TRANSPORTER"/>
    <property type="match status" value="1"/>
</dbReference>
<dbReference type="Gene3D" id="1.20.1250.20">
    <property type="entry name" value="MFS general substrate transporter like domains"/>
    <property type="match status" value="1"/>
</dbReference>
<dbReference type="RefSeq" id="WP_245791041.1">
    <property type="nucleotide sequence ID" value="NZ_JBHSHK010000001.1"/>
</dbReference>
<evidence type="ECO:0000256" key="1">
    <source>
        <dbReference type="ARBA" id="ARBA00004651"/>
    </source>
</evidence>
<feature type="transmembrane region" description="Helical" evidence="6">
    <location>
        <begin position="131"/>
        <end position="153"/>
    </location>
</feature>
<dbReference type="AlphaFoldDB" id="A0A1L8TPE4"/>
<protein>
    <submittedName>
        <fullName evidence="8">MFS transporter</fullName>
    </submittedName>
</protein>
<feature type="transmembrane region" description="Helical" evidence="6">
    <location>
        <begin position="97"/>
        <end position="119"/>
    </location>
</feature>
<dbReference type="Proteomes" id="UP000182077">
    <property type="component" value="Unassembled WGS sequence"/>
</dbReference>
<name>A0A1L8TPE4_9ENTE</name>
<feature type="transmembrane region" description="Helical" evidence="6">
    <location>
        <begin position="74"/>
        <end position="91"/>
    </location>
</feature>
<dbReference type="GO" id="GO:0005886">
    <property type="term" value="C:plasma membrane"/>
    <property type="evidence" value="ECO:0007669"/>
    <property type="project" value="UniProtKB-SubCell"/>
</dbReference>
<dbReference type="EMBL" id="JXKQ01000003">
    <property type="protein sequence ID" value="OJG46199.1"/>
    <property type="molecule type" value="Genomic_DNA"/>
</dbReference>
<sequence length="200" mass="22107">MKKNFNYILLIFMVSFNLRLGISSVSPLITVIKKDLALTNFQASLLTSIPVICMGIFAFCVIFFEQKFGKKSSIFLLLLLLGISTLSRGLFTNYFYLLFTAFIIGFCVAIIGPLLSGFIKQEFPENSGLLIGVYSLAMGLGSTFASGFALFLADYFDGGWNKSLAIWGSLSLISAIFWKNKISDDTPSSIMPVNQKIRLP</sequence>
<dbReference type="InterPro" id="IPR052524">
    <property type="entry name" value="MFS_Cyanate_Porter"/>
</dbReference>
<gene>
    <name evidence="8" type="ORF">RV04_GL001365</name>
</gene>
<dbReference type="PROSITE" id="PS50850">
    <property type="entry name" value="MFS"/>
    <property type="match status" value="1"/>
</dbReference>
<dbReference type="STRING" id="249189.RV04_GL001365"/>
<dbReference type="PANTHER" id="PTHR23523">
    <property type="match status" value="1"/>
</dbReference>
<dbReference type="InterPro" id="IPR011701">
    <property type="entry name" value="MFS"/>
</dbReference>
<proteinExistence type="predicted"/>
<feature type="transmembrane region" description="Helical" evidence="6">
    <location>
        <begin position="7"/>
        <end position="29"/>
    </location>
</feature>
<keyword evidence="3 6" id="KW-0812">Transmembrane</keyword>
<dbReference type="InterPro" id="IPR020846">
    <property type="entry name" value="MFS_dom"/>
</dbReference>
<feature type="domain" description="Major facilitator superfamily (MFS) profile" evidence="7">
    <location>
        <begin position="7"/>
        <end position="200"/>
    </location>
</feature>
<reference evidence="8 9" key="1">
    <citation type="submission" date="2014-12" db="EMBL/GenBank/DDBJ databases">
        <title>Draft genome sequences of 29 type strains of Enterococci.</title>
        <authorList>
            <person name="Zhong Z."/>
            <person name="Sun Z."/>
            <person name="Liu W."/>
            <person name="Zhang W."/>
            <person name="Zhang H."/>
        </authorList>
    </citation>
    <scope>NUCLEOTIDE SEQUENCE [LARGE SCALE GENOMIC DNA]</scope>
    <source>
        <strain evidence="8 9">DSM 17122</strain>
    </source>
</reference>
<organism evidence="8 9">
    <name type="scientific">Enterococcus hermanniensis</name>
    <dbReference type="NCBI Taxonomy" id="249189"/>
    <lineage>
        <taxon>Bacteria</taxon>
        <taxon>Bacillati</taxon>
        <taxon>Bacillota</taxon>
        <taxon>Bacilli</taxon>
        <taxon>Lactobacillales</taxon>
        <taxon>Enterococcaceae</taxon>
        <taxon>Enterococcus</taxon>
    </lineage>
</organism>
<dbReference type="SUPFAM" id="SSF103473">
    <property type="entry name" value="MFS general substrate transporter"/>
    <property type="match status" value="1"/>
</dbReference>
<evidence type="ECO:0000256" key="2">
    <source>
        <dbReference type="ARBA" id="ARBA00022448"/>
    </source>
</evidence>
<comment type="subcellular location">
    <subcellularLocation>
        <location evidence="1">Cell membrane</location>
        <topology evidence="1">Multi-pass membrane protein</topology>
    </subcellularLocation>
</comment>